<keyword evidence="2" id="KW-1185">Reference proteome</keyword>
<reference evidence="2" key="1">
    <citation type="journal article" date="2012" name="BMC Genomics">
        <title>Genome sequence of the necrotrophic fungus Penicillium digitatum, the main postharvest pathogen of citrus.</title>
        <authorList>
            <person name="Marcet-Houben M."/>
            <person name="Ballester A.-R."/>
            <person name="de la Fuente B."/>
            <person name="Harries E."/>
            <person name="Marcos J.F."/>
            <person name="Gonzalez-Candelas L."/>
            <person name="Gabaldon T."/>
        </authorList>
    </citation>
    <scope>NUCLEOTIDE SEQUENCE [LARGE SCALE GENOMIC DNA]</scope>
    <source>
        <strain evidence="2">PHI26 / CECT 20796</strain>
    </source>
</reference>
<comment type="caution">
    <text evidence="1">The sequence shown here is derived from an EMBL/GenBank/DDBJ whole genome shotgun (WGS) entry which is preliminary data.</text>
</comment>
<proteinExistence type="predicted"/>
<evidence type="ECO:0000313" key="1">
    <source>
        <dbReference type="EMBL" id="EKV05082.1"/>
    </source>
</evidence>
<organism evidence="1 2">
    <name type="scientific">Penicillium digitatum (strain PHI26 / CECT 20796)</name>
    <name type="common">Green mold</name>
    <dbReference type="NCBI Taxonomy" id="1170229"/>
    <lineage>
        <taxon>Eukaryota</taxon>
        <taxon>Fungi</taxon>
        <taxon>Dikarya</taxon>
        <taxon>Ascomycota</taxon>
        <taxon>Pezizomycotina</taxon>
        <taxon>Eurotiomycetes</taxon>
        <taxon>Eurotiomycetidae</taxon>
        <taxon>Eurotiales</taxon>
        <taxon>Aspergillaceae</taxon>
        <taxon>Penicillium</taxon>
    </lineage>
</organism>
<dbReference type="Proteomes" id="UP000009882">
    <property type="component" value="Unassembled WGS sequence"/>
</dbReference>
<dbReference type="EMBL" id="AKCT01000313">
    <property type="protein sequence ID" value="EKV05082.1"/>
    <property type="molecule type" value="Genomic_DNA"/>
</dbReference>
<name>K9FAJ4_PEND2</name>
<protein>
    <submittedName>
        <fullName evidence="1">Uncharacterized protein</fullName>
    </submittedName>
</protein>
<accession>K9FAJ4</accession>
<sequence length="73" mass="8294">MEKSKERELRCRQRWVTLGAVELTKGGDPFGISRGVWDTFGFSAFPFLLVAPFFAPQKRNSKSPSALLLSRFE</sequence>
<dbReference type="InParanoid" id="K9FAJ4"/>
<dbReference type="AlphaFoldDB" id="K9FAJ4"/>
<evidence type="ECO:0000313" key="2">
    <source>
        <dbReference type="Proteomes" id="UP000009882"/>
    </source>
</evidence>
<dbReference type="HOGENOM" id="CLU_2705597_0_0_1"/>
<gene>
    <name evidence="1" type="ORF">PDIG_85380</name>
</gene>